<dbReference type="HOGENOM" id="CLU_038034_0_1_9"/>
<evidence type="ECO:0000259" key="6">
    <source>
        <dbReference type="PROSITE" id="PS50983"/>
    </source>
</evidence>
<dbReference type="Pfam" id="PF01497">
    <property type="entry name" value="Peripla_BP_2"/>
    <property type="match status" value="1"/>
</dbReference>
<keyword evidence="3" id="KW-0813">Transport</keyword>
<dbReference type="RefSeq" id="WP_005841084.1">
    <property type="nucleotide sequence ID" value="NZ_GG697141.2"/>
</dbReference>
<dbReference type="PROSITE" id="PS51257">
    <property type="entry name" value="PROKAR_LIPOPROTEIN"/>
    <property type="match status" value="1"/>
</dbReference>
<dbReference type="PANTHER" id="PTHR30532:SF24">
    <property type="entry name" value="FERRIC ENTEROBACTIN-BINDING PERIPLASMIC PROTEIN FEPB"/>
    <property type="match status" value="1"/>
</dbReference>
<keyword evidence="8" id="KW-1185">Reference proteome</keyword>
<dbReference type="Gene3D" id="3.40.50.1980">
    <property type="entry name" value="Nitrogenase molybdenum iron protein domain"/>
    <property type="match status" value="2"/>
</dbReference>
<evidence type="ECO:0000256" key="5">
    <source>
        <dbReference type="SAM" id="SignalP"/>
    </source>
</evidence>
<dbReference type="GO" id="GO:1901678">
    <property type="term" value="P:iron coordination entity transport"/>
    <property type="evidence" value="ECO:0007669"/>
    <property type="project" value="UniProtKB-ARBA"/>
</dbReference>
<protein>
    <submittedName>
        <fullName evidence="7">Periplasmic binding protein</fullName>
    </submittedName>
</protein>
<dbReference type="Proteomes" id="UP000003671">
    <property type="component" value="Unassembled WGS sequence"/>
</dbReference>
<dbReference type="InterPro" id="IPR002491">
    <property type="entry name" value="ABC_transptr_periplasmic_BD"/>
</dbReference>
<comment type="subcellular location">
    <subcellularLocation>
        <location evidence="1">Cell envelope</location>
    </subcellularLocation>
</comment>
<dbReference type="PROSITE" id="PS50983">
    <property type="entry name" value="FE_B12_PBP"/>
    <property type="match status" value="1"/>
</dbReference>
<keyword evidence="4 5" id="KW-0732">Signal</keyword>
<evidence type="ECO:0000256" key="3">
    <source>
        <dbReference type="ARBA" id="ARBA00022448"/>
    </source>
</evidence>
<name>C9KMJ3_9FIRM</name>
<evidence type="ECO:0000256" key="1">
    <source>
        <dbReference type="ARBA" id="ARBA00004196"/>
    </source>
</evidence>
<dbReference type="AlphaFoldDB" id="C9KMJ3"/>
<evidence type="ECO:0000313" key="7">
    <source>
        <dbReference type="EMBL" id="EEX68900.1"/>
    </source>
</evidence>
<dbReference type="PANTHER" id="PTHR30532">
    <property type="entry name" value="IRON III DICITRATE-BINDING PERIPLASMIC PROTEIN"/>
    <property type="match status" value="1"/>
</dbReference>
<dbReference type="PATRIC" id="fig|500635.8.peg.759"/>
<accession>C9KMJ3</accession>
<dbReference type="InterPro" id="IPR051313">
    <property type="entry name" value="Bact_iron-sidero_bind"/>
</dbReference>
<dbReference type="EMBL" id="ABWK02000014">
    <property type="protein sequence ID" value="EEX68900.1"/>
    <property type="molecule type" value="Genomic_DNA"/>
</dbReference>
<dbReference type="GeneID" id="93481463"/>
<reference evidence="7" key="1">
    <citation type="submission" date="2009-09" db="EMBL/GenBank/DDBJ databases">
        <authorList>
            <person name="Weinstock G."/>
            <person name="Sodergren E."/>
            <person name="Clifton S."/>
            <person name="Fulton L."/>
            <person name="Fulton B."/>
            <person name="Courtney L."/>
            <person name="Fronick C."/>
            <person name="Harrison M."/>
            <person name="Strong C."/>
            <person name="Farmer C."/>
            <person name="Delahaunty K."/>
            <person name="Markovic C."/>
            <person name="Hall O."/>
            <person name="Minx P."/>
            <person name="Tomlinson C."/>
            <person name="Mitreva M."/>
            <person name="Nelson J."/>
            <person name="Hou S."/>
            <person name="Wollam A."/>
            <person name="Pepin K.H."/>
            <person name="Johnson M."/>
            <person name="Bhonagiri V."/>
            <person name="Nash W.E."/>
            <person name="Warren W."/>
            <person name="Chinwalla A."/>
            <person name="Mardis E.R."/>
            <person name="Wilson R.K."/>
        </authorList>
    </citation>
    <scope>NUCLEOTIDE SEQUENCE [LARGE SCALE GENOMIC DNA]</scope>
    <source>
        <strain evidence="7">DSM 20544</strain>
    </source>
</reference>
<comment type="caution">
    <text evidence="7">The sequence shown here is derived from an EMBL/GenBank/DDBJ whole genome shotgun (WGS) entry which is preliminary data.</text>
</comment>
<dbReference type="GO" id="GO:0030288">
    <property type="term" value="C:outer membrane-bounded periplasmic space"/>
    <property type="evidence" value="ECO:0007669"/>
    <property type="project" value="TreeGrafter"/>
</dbReference>
<organism evidence="7 8">
    <name type="scientific">Mitsuokella multacida DSM 20544</name>
    <dbReference type="NCBI Taxonomy" id="500635"/>
    <lineage>
        <taxon>Bacteria</taxon>
        <taxon>Bacillati</taxon>
        <taxon>Bacillota</taxon>
        <taxon>Negativicutes</taxon>
        <taxon>Selenomonadales</taxon>
        <taxon>Selenomonadaceae</taxon>
        <taxon>Mitsuokella</taxon>
    </lineage>
</organism>
<feature type="signal peptide" evidence="5">
    <location>
        <begin position="1"/>
        <end position="28"/>
    </location>
</feature>
<feature type="chain" id="PRO_5002996730" evidence="5">
    <location>
        <begin position="29"/>
        <end position="367"/>
    </location>
</feature>
<dbReference type="STRING" id="500635.MITSMUL_04429"/>
<dbReference type="eggNOG" id="COG0614">
    <property type="taxonomic scope" value="Bacteria"/>
</dbReference>
<gene>
    <name evidence="7" type="ORF">MITSMUL_04429</name>
</gene>
<comment type="similarity">
    <text evidence="2">Belongs to the bacterial solute-binding protein 8 family.</text>
</comment>
<dbReference type="SUPFAM" id="SSF53807">
    <property type="entry name" value="Helical backbone' metal receptor"/>
    <property type="match status" value="1"/>
</dbReference>
<evidence type="ECO:0000256" key="4">
    <source>
        <dbReference type="ARBA" id="ARBA00022729"/>
    </source>
</evidence>
<sequence>MRNCLLTWGLLAVLTVMSLALGGCGSHAASGSKSTALFDPAVVRADTPEAIDAELAARFEKTKKAADKMFAEEEGHLVIAHKYGKTILPEQPQRIAVIGLEDTAVSLDIPIAAEHLTKSSYLYPLMKDKGIANIPINAETKTINLEAVQQAKPDLILMRDSYDKNAYNALSKIAPVVALDLQKEEVTALAAARAVGQPQKGEARLHAYYGRVKQARMAIKGNIGDATVAFLRVMQKEIRLYPYSANATNRFMYELLNLRPDPMVVALDKTKNNLAISMESLPDLQADYLVISSGYGASSAGSKEAAAKRYEELRKDPLWQTLPAVREGHMLDVDSIIWNAHGLIAKEMAIQDLVDWLGSGNSERESE</sequence>
<evidence type="ECO:0000256" key="2">
    <source>
        <dbReference type="ARBA" id="ARBA00008814"/>
    </source>
</evidence>
<feature type="domain" description="Fe/B12 periplasmic-binding" evidence="6">
    <location>
        <begin position="94"/>
        <end position="361"/>
    </location>
</feature>
<proteinExistence type="inferred from homology"/>
<evidence type="ECO:0000313" key="8">
    <source>
        <dbReference type="Proteomes" id="UP000003671"/>
    </source>
</evidence>